<evidence type="ECO:0000256" key="5">
    <source>
        <dbReference type="ARBA" id="ARBA00022989"/>
    </source>
</evidence>
<dbReference type="PANTHER" id="PTHR23517:SF2">
    <property type="entry name" value="MULTIDRUG RESISTANCE PROTEIN MDTH"/>
    <property type="match status" value="1"/>
</dbReference>
<accession>A0A1A9LG13</accession>
<evidence type="ECO:0000259" key="8">
    <source>
        <dbReference type="PROSITE" id="PS50850"/>
    </source>
</evidence>
<dbReference type="InterPro" id="IPR020846">
    <property type="entry name" value="MFS_dom"/>
</dbReference>
<feature type="transmembrane region" description="Helical" evidence="7">
    <location>
        <begin position="20"/>
        <end position="44"/>
    </location>
</feature>
<proteinExistence type="predicted"/>
<dbReference type="AlphaFoldDB" id="A0A1A9LG13"/>
<dbReference type="PROSITE" id="PS50850">
    <property type="entry name" value="MFS"/>
    <property type="match status" value="1"/>
</dbReference>
<dbReference type="EMBL" id="LXIE01000004">
    <property type="protein sequence ID" value="OAD92143.1"/>
    <property type="molecule type" value="Genomic_DNA"/>
</dbReference>
<keyword evidence="4 7" id="KW-0812">Transmembrane</keyword>
<dbReference type="Pfam" id="PF07690">
    <property type="entry name" value="MFS_1"/>
    <property type="match status" value="2"/>
</dbReference>
<keyword evidence="3" id="KW-1003">Cell membrane</keyword>
<evidence type="ECO:0000313" key="9">
    <source>
        <dbReference type="EMBL" id="OAD92143.1"/>
    </source>
</evidence>
<feature type="transmembrane region" description="Helical" evidence="7">
    <location>
        <begin position="56"/>
        <end position="73"/>
    </location>
</feature>
<feature type="transmembrane region" description="Helical" evidence="7">
    <location>
        <begin position="105"/>
        <end position="133"/>
    </location>
</feature>
<dbReference type="GO" id="GO:0005886">
    <property type="term" value="C:plasma membrane"/>
    <property type="evidence" value="ECO:0007669"/>
    <property type="project" value="UniProtKB-SubCell"/>
</dbReference>
<feature type="transmembrane region" description="Helical" evidence="7">
    <location>
        <begin position="347"/>
        <end position="366"/>
    </location>
</feature>
<sequence>MKKIYTNYLANFRGLSREIWLLSLVTFINRAGAMVIPFLSLYLINVEGFSLPQVGWIMSCFGLGSLFGTFIGGRLTDSIGFYKVILVSLFMGGVGFILLQFINTFYGFCIGIFLLTLMADAGRPAIFVAADAYSKPGNITRSIALIRLAINLGFSIGPLIGGLIIANINYTSLFWIDGLTCMIASLGVFLLLKPKKQKDPLLEKLIIIKEGVPPYLNKLFMVFFIIMVAYSLAFVQYFSVMPVYYEKVHFLSEDVIGWLLFINGATIVLFEMPLIAWLDRKKISKTMATFWGIFFLGLSFLVLNLSSWGGVLIIAMFLMTLGEMIGFPFSNALALEMSPKGRKGSYMALYSMSFSFAHLIGHNGGMNMVNSFGYFNTWTIFSIFLLLLALLTIWLYFLLKKSETKNI</sequence>
<evidence type="ECO:0000256" key="1">
    <source>
        <dbReference type="ARBA" id="ARBA00004651"/>
    </source>
</evidence>
<evidence type="ECO:0000256" key="2">
    <source>
        <dbReference type="ARBA" id="ARBA00022448"/>
    </source>
</evidence>
<dbReference type="InterPro" id="IPR036259">
    <property type="entry name" value="MFS_trans_sf"/>
</dbReference>
<evidence type="ECO:0000313" key="10">
    <source>
        <dbReference type="Proteomes" id="UP000077552"/>
    </source>
</evidence>
<dbReference type="OrthoDB" id="5379144at2"/>
<evidence type="ECO:0000256" key="6">
    <source>
        <dbReference type="ARBA" id="ARBA00023136"/>
    </source>
</evidence>
<dbReference type="Gene3D" id="1.20.1250.20">
    <property type="entry name" value="MFS general substrate transporter like domains"/>
    <property type="match status" value="1"/>
</dbReference>
<keyword evidence="10" id="KW-1185">Reference proteome</keyword>
<reference evidence="9 10" key="1">
    <citation type="submission" date="2016-05" db="EMBL/GenBank/DDBJ databases">
        <title>Genome sequencing of Vitellibacter soesokkakensis RSSK-12.</title>
        <authorList>
            <person name="Thevarajoo S."/>
            <person name="Selvaratnam C."/>
            <person name="Goh K.M."/>
            <person name="Chan K.-G."/>
            <person name="Chong C.S."/>
        </authorList>
    </citation>
    <scope>NUCLEOTIDE SEQUENCE [LARGE SCALE GENOMIC DNA]</scope>
    <source>
        <strain evidence="9 10">RSSK-12</strain>
    </source>
</reference>
<feature type="transmembrane region" description="Helical" evidence="7">
    <location>
        <begin position="255"/>
        <end position="276"/>
    </location>
</feature>
<dbReference type="SUPFAM" id="SSF103473">
    <property type="entry name" value="MFS general substrate transporter"/>
    <property type="match status" value="1"/>
</dbReference>
<comment type="caution">
    <text evidence="9">The sequence shown here is derived from an EMBL/GenBank/DDBJ whole genome shotgun (WGS) entry which is preliminary data.</text>
</comment>
<keyword evidence="6 7" id="KW-0472">Membrane</keyword>
<dbReference type="InterPro" id="IPR050171">
    <property type="entry name" value="MFS_Transporters"/>
</dbReference>
<dbReference type="RefSeq" id="WP_068761111.1">
    <property type="nucleotide sequence ID" value="NZ_LXIE01000004.1"/>
</dbReference>
<dbReference type="CDD" id="cd17329">
    <property type="entry name" value="MFS_MdtH_MDR_like"/>
    <property type="match status" value="1"/>
</dbReference>
<dbReference type="InterPro" id="IPR011701">
    <property type="entry name" value="MFS"/>
</dbReference>
<dbReference type="PANTHER" id="PTHR23517">
    <property type="entry name" value="RESISTANCE PROTEIN MDTM, PUTATIVE-RELATED-RELATED"/>
    <property type="match status" value="1"/>
</dbReference>
<evidence type="ECO:0000256" key="7">
    <source>
        <dbReference type="SAM" id="Phobius"/>
    </source>
</evidence>
<keyword evidence="5 7" id="KW-1133">Transmembrane helix</keyword>
<dbReference type="STRING" id="1385699.A7A78_09460"/>
<feature type="transmembrane region" description="Helical" evidence="7">
    <location>
        <begin position="172"/>
        <end position="194"/>
    </location>
</feature>
<dbReference type="GO" id="GO:0022857">
    <property type="term" value="F:transmembrane transporter activity"/>
    <property type="evidence" value="ECO:0007669"/>
    <property type="project" value="InterPro"/>
</dbReference>
<feature type="transmembrane region" description="Helical" evidence="7">
    <location>
        <begin position="215"/>
        <end position="235"/>
    </location>
</feature>
<comment type="subcellular location">
    <subcellularLocation>
        <location evidence="1">Cell membrane</location>
        <topology evidence="1">Multi-pass membrane protein</topology>
    </subcellularLocation>
</comment>
<feature type="transmembrane region" description="Helical" evidence="7">
    <location>
        <begin position="145"/>
        <end position="166"/>
    </location>
</feature>
<feature type="transmembrane region" description="Helical" evidence="7">
    <location>
        <begin position="311"/>
        <end position="335"/>
    </location>
</feature>
<keyword evidence="2" id="KW-0813">Transport</keyword>
<gene>
    <name evidence="9" type="ORF">A7A78_09460</name>
</gene>
<feature type="domain" description="Major facilitator superfamily (MFS) profile" evidence="8">
    <location>
        <begin position="18"/>
        <end position="403"/>
    </location>
</feature>
<evidence type="ECO:0000256" key="4">
    <source>
        <dbReference type="ARBA" id="ARBA00022692"/>
    </source>
</evidence>
<name>A0A1A9LG13_9FLAO</name>
<organism evidence="9 10">
    <name type="scientific">Aequorivita soesokkakensis</name>
    <dbReference type="NCBI Taxonomy" id="1385699"/>
    <lineage>
        <taxon>Bacteria</taxon>
        <taxon>Pseudomonadati</taxon>
        <taxon>Bacteroidota</taxon>
        <taxon>Flavobacteriia</taxon>
        <taxon>Flavobacteriales</taxon>
        <taxon>Flavobacteriaceae</taxon>
        <taxon>Aequorivita</taxon>
    </lineage>
</organism>
<feature type="transmembrane region" description="Helical" evidence="7">
    <location>
        <begin position="80"/>
        <end position="99"/>
    </location>
</feature>
<feature type="transmembrane region" description="Helical" evidence="7">
    <location>
        <begin position="288"/>
        <end position="305"/>
    </location>
</feature>
<protein>
    <submittedName>
        <fullName evidence="9">MFS transporter</fullName>
    </submittedName>
</protein>
<feature type="transmembrane region" description="Helical" evidence="7">
    <location>
        <begin position="378"/>
        <end position="399"/>
    </location>
</feature>
<dbReference type="Proteomes" id="UP000077552">
    <property type="component" value="Unassembled WGS sequence"/>
</dbReference>
<evidence type="ECO:0000256" key="3">
    <source>
        <dbReference type="ARBA" id="ARBA00022475"/>
    </source>
</evidence>